<evidence type="ECO:0000313" key="4">
    <source>
        <dbReference type="Proteomes" id="UP000234323"/>
    </source>
</evidence>
<organism evidence="3 4">
    <name type="scientific">Rhizophagus irregularis</name>
    <dbReference type="NCBI Taxonomy" id="588596"/>
    <lineage>
        <taxon>Eukaryota</taxon>
        <taxon>Fungi</taxon>
        <taxon>Fungi incertae sedis</taxon>
        <taxon>Mucoromycota</taxon>
        <taxon>Glomeromycotina</taxon>
        <taxon>Glomeromycetes</taxon>
        <taxon>Glomerales</taxon>
        <taxon>Glomeraceae</taxon>
        <taxon>Rhizophagus</taxon>
    </lineage>
</organism>
<evidence type="ECO:0000256" key="1">
    <source>
        <dbReference type="ARBA" id="ARBA00023002"/>
    </source>
</evidence>
<reference evidence="3 4" key="1">
    <citation type="submission" date="2015-10" db="EMBL/GenBank/DDBJ databases">
        <title>Genome analyses suggest a sexual origin of heterokaryosis in a supposedly ancient asexual fungus.</title>
        <authorList>
            <person name="Ropars J."/>
            <person name="Sedzielewska K."/>
            <person name="Noel J."/>
            <person name="Charron P."/>
            <person name="Farinelli L."/>
            <person name="Marton T."/>
            <person name="Kruger M."/>
            <person name="Pelin A."/>
            <person name="Brachmann A."/>
            <person name="Corradi N."/>
        </authorList>
    </citation>
    <scope>NUCLEOTIDE SEQUENCE [LARGE SCALE GENOMIC DNA]</scope>
    <source>
        <strain evidence="3 4">A4</strain>
    </source>
</reference>
<dbReference type="PANTHER" id="PTHR43625:SF40">
    <property type="entry name" value="ALDO-KETO REDUCTASE YAKC [NADP(+)]"/>
    <property type="match status" value="1"/>
</dbReference>
<dbReference type="EMBL" id="LLXI01000492">
    <property type="protein sequence ID" value="PKY46860.1"/>
    <property type="molecule type" value="Genomic_DNA"/>
</dbReference>
<dbReference type="VEuPathDB" id="FungiDB:FUN_006410"/>
<feature type="domain" description="NADP-dependent oxidoreductase" evidence="2">
    <location>
        <begin position="23"/>
        <end position="149"/>
    </location>
</feature>
<dbReference type="GO" id="GO:0016491">
    <property type="term" value="F:oxidoreductase activity"/>
    <property type="evidence" value="ECO:0007669"/>
    <property type="project" value="UniProtKB-KW"/>
</dbReference>
<dbReference type="InterPro" id="IPR050791">
    <property type="entry name" value="Aldo-Keto_reductase"/>
</dbReference>
<dbReference type="GO" id="GO:0005737">
    <property type="term" value="C:cytoplasm"/>
    <property type="evidence" value="ECO:0007669"/>
    <property type="project" value="TreeGrafter"/>
</dbReference>
<gene>
    <name evidence="3" type="ORF">RhiirA4_521000</name>
</gene>
<dbReference type="InterPro" id="IPR023210">
    <property type="entry name" value="NADP_OxRdtase_dom"/>
</dbReference>
<dbReference type="AlphaFoldDB" id="A0A2I1GJQ0"/>
<dbReference type="InterPro" id="IPR036812">
    <property type="entry name" value="NAD(P)_OxRdtase_dom_sf"/>
</dbReference>
<dbReference type="Proteomes" id="UP000234323">
    <property type="component" value="Unassembled WGS sequence"/>
</dbReference>
<keyword evidence="4" id="KW-1185">Reference proteome</keyword>
<name>A0A2I1GJQ0_9GLOM</name>
<protein>
    <submittedName>
        <fullName evidence="3">Aldo/keto reductase</fullName>
    </submittedName>
</protein>
<dbReference type="VEuPathDB" id="FungiDB:RhiirA1_411607"/>
<evidence type="ECO:0000313" key="3">
    <source>
        <dbReference type="EMBL" id="PKY46860.1"/>
    </source>
</evidence>
<dbReference type="SUPFAM" id="SSF51430">
    <property type="entry name" value="NAD(P)-linked oxidoreductase"/>
    <property type="match status" value="1"/>
</dbReference>
<sequence>MSFLRELGKTGVKISAIGLGCMENIKVLNRAIDIGCTFWDTADFYGSGANEILLSKALEERSEVFLCTKFAFSLGPNGEISILGKPEYVRQACENSLKRLGDYIDLYYQSRVDPNTPIEDTVDVLAELVKEGKIKYIGLSECSAETLRLLEACRELGVTIVAYSPLGHGFLTPNDFRRSIPRFQGENFNKNLEIVHKFNEFASKKGVTAGQLCLAWVLAQGDDFVTIPGTKKLKYLEENFEAGNIHLSPEEISEIRKIIDSIEIFGGRYNEQLSIESKEKL</sequence>
<proteinExistence type="predicted"/>
<dbReference type="PANTHER" id="PTHR43625">
    <property type="entry name" value="AFLATOXIN B1 ALDEHYDE REDUCTASE"/>
    <property type="match status" value="1"/>
</dbReference>
<keyword evidence="1" id="KW-0560">Oxidoreductase</keyword>
<comment type="caution">
    <text evidence="3">The sequence shown here is derived from an EMBL/GenBank/DDBJ whole genome shotgun (WGS) entry which is preliminary data.</text>
</comment>
<accession>A0A2I1GJQ0</accession>
<dbReference type="Gene3D" id="3.20.20.100">
    <property type="entry name" value="NADP-dependent oxidoreductase domain"/>
    <property type="match status" value="1"/>
</dbReference>
<evidence type="ECO:0000259" key="2">
    <source>
        <dbReference type="Pfam" id="PF00248"/>
    </source>
</evidence>
<dbReference type="Pfam" id="PF00248">
    <property type="entry name" value="Aldo_ket_red"/>
    <property type="match status" value="1"/>
</dbReference>